<evidence type="ECO:0000313" key="9">
    <source>
        <dbReference type="EMBL" id="HIY97488.1"/>
    </source>
</evidence>
<dbReference type="PANTHER" id="PTHR36122:SF2">
    <property type="entry name" value="NICOTINAMIDE RIBOSIDE TRANSPORTER PNUC"/>
    <property type="match status" value="1"/>
</dbReference>
<accession>A0A9D2CTM1</accession>
<keyword evidence="6 8" id="KW-1133">Transmembrane helix</keyword>
<evidence type="ECO:0000256" key="7">
    <source>
        <dbReference type="ARBA" id="ARBA00023136"/>
    </source>
</evidence>
<reference evidence="9" key="1">
    <citation type="journal article" date="2021" name="PeerJ">
        <title>Extensive microbial diversity within the chicken gut microbiome revealed by metagenomics and culture.</title>
        <authorList>
            <person name="Gilroy R."/>
            <person name="Ravi A."/>
            <person name="Getino M."/>
            <person name="Pursley I."/>
            <person name="Horton D.L."/>
            <person name="Alikhan N.F."/>
            <person name="Baker D."/>
            <person name="Gharbi K."/>
            <person name="Hall N."/>
            <person name="Watson M."/>
            <person name="Adriaenssens E.M."/>
            <person name="Foster-Nyarko E."/>
            <person name="Jarju S."/>
            <person name="Secka A."/>
            <person name="Antonio M."/>
            <person name="Oren A."/>
            <person name="Chaudhuri R.R."/>
            <person name="La Ragione R."/>
            <person name="Hildebrand F."/>
            <person name="Pallen M.J."/>
        </authorList>
    </citation>
    <scope>NUCLEOTIDE SEQUENCE</scope>
    <source>
        <strain evidence="9">1345</strain>
    </source>
</reference>
<dbReference type="EMBL" id="DXCQ01000067">
    <property type="protein sequence ID" value="HIY97488.1"/>
    <property type="molecule type" value="Genomic_DNA"/>
</dbReference>
<feature type="transmembrane region" description="Helical" evidence="8">
    <location>
        <begin position="198"/>
        <end position="219"/>
    </location>
</feature>
<dbReference type="GO" id="GO:0005886">
    <property type="term" value="C:plasma membrane"/>
    <property type="evidence" value="ECO:0007669"/>
    <property type="project" value="UniProtKB-SubCell"/>
</dbReference>
<feature type="transmembrane region" description="Helical" evidence="8">
    <location>
        <begin position="174"/>
        <end position="192"/>
    </location>
</feature>
<proteinExistence type="inferred from homology"/>
<dbReference type="PANTHER" id="PTHR36122">
    <property type="entry name" value="NICOTINAMIDE RIBOSIDE TRANSPORTER PNUC"/>
    <property type="match status" value="1"/>
</dbReference>
<dbReference type="NCBIfam" id="TIGR01528">
    <property type="entry name" value="NMN_trans_PnuC"/>
    <property type="match status" value="1"/>
</dbReference>
<evidence type="ECO:0000256" key="2">
    <source>
        <dbReference type="ARBA" id="ARBA00006669"/>
    </source>
</evidence>
<evidence type="ECO:0000256" key="1">
    <source>
        <dbReference type="ARBA" id="ARBA00004651"/>
    </source>
</evidence>
<feature type="transmembrane region" description="Helical" evidence="8">
    <location>
        <begin position="149"/>
        <end position="167"/>
    </location>
</feature>
<evidence type="ECO:0000256" key="3">
    <source>
        <dbReference type="ARBA" id="ARBA00022448"/>
    </source>
</evidence>
<sequence length="237" mass="26407">MEKVKKMLHYFSKGELALWCCSTALIVAAFCIFDRENYLTLAASLVGAASLIFCAKGNPAGQALMIVFSILYGIISFTFAYYGEMITYLGMTMPMAIVAFVTWLKHPYKGNKAQVQVNVLKGKEFALMFALAIVVTAAFYFILDAFHTANIVPSTISVTTSFIAVYLTFRRSPLYALGYAANDVVLIVLWVLATLEDITYLSVTICFAMFLINDLYGFINWNRMQKRQFAQTGPAAE</sequence>
<evidence type="ECO:0000313" key="10">
    <source>
        <dbReference type="Proteomes" id="UP000886750"/>
    </source>
</evidence>
<dbReference type="GO" id="GO:0034257">
    <property type="term" value="F:nicotinamide riboside transmembrane transporter activity"/>
    <property type="evidence" value="ECO:0007669"/>
    <property type="project" value="InterPro"/>
</dbReference>
<evidence type="ECO:0000256" key="8">
    <source>
        <dbReference type="SAM" id="Phobius"/>
    </source>
</evidence>
<dbReference type="InterPro" id="IPR006419">
    <property type="entry name" value="NMN_transpt_PnuC"/>
</dbReference>
<dbReference type="AlphaFoldDB" id="A0A9D2CTM1"/>
<dbReference type="Pfam" id="PF04973">
    <property type="entry name" value="NMN_transporter"/>
    <property type="match status" value="1"/>
</dbReference>
<feature type="transmembrane region" description="Helical" evidence="8">
    <location>
        <begin position="38"/>
        <end position="55"/>
    </location>
</feature>
<comment type="subcellular location">
    <subcellularLocation>
        <location evidence="1">Cell membrane</location>
        <topology evidence="1">Multi-pass membrane protein</topology>
    </subcellularLocation>
</comment>
<keyword evidence="5 8" id="KW-0812">Transmembrane</keyword>
<evidence type="ECO:0000256" key="4">
    <source>
        <dbReference type="ARBA" id="ARBA00022475"/>
    </source>
</evidence>
<comment type="caution">
    <text evidence="9">The sequence shown here is derived from an EMBL/GenBank/DDBJ whole genome shotgun (WGS) entry which is preliminary data.</text>
</comment>
<name>A0A9D2CTM1_9FIRM</name>
<keyword evidence="7 8" id="KW-0472">Membrane</keyword>
<keyword evidence="4" id="KW-1003">Cell membrane</keyword>
<comment type="similarity">
    <text evidence="2">Belongs to the nicotinamide ribonucleoside (NR) uptake permease (TC 4.B.1) family.</text>
</comment>
<protein>
    <submittedName>
        <fullName evidence="9">Nicotinamide riboside transporter PnuC</fullName>
    </submittedName>
</protein>
<organism evidence="9 10">
    <name type="scientific">Candidatus Borkfalkia excrementigallinarum</name>
    <dbReference type="NCBI Taxonomy" id="2838506"/>
    <lineage>
        <taxon>Bacteria</taxon>
        <taxon>Bacillati</taxon>
        <taxon>Bacillota</taxon>
        <taxon>Clostridia</taxon>
        <taxon>Christensenellales</taxon>
        <taxon>Christensenellaceae</taxon>
        <taxon>Candidatus Borkfalkia</taxon>
    </lineage>
</organism>
<gene>
    <name evidence="9" type="primary">pnuC</name>
    <name evidence="9" type="ORF">H9729_07350</name>
</gene>
<evidence type="ECO:0000256" key="6">
    <source>
        <dbReference type="ARBA" id="ARBA00022989"/>
    </source>
</evidence>
<reference evidence="9" key="2">
    <citation type="submission" date="2021-04" db="EMBL/GenBank/DDBJ databases">
        <authorList>
            <person name="Gilroy R."/>
        </authorList>
    </citation>
    <scope>NUCLEOTIDE SEQUENCE</scope>
    <source>
        <strain evidence="9">1345</strain>
    </source>
</reference>
<dbReference type="Proteomes" id="UP000886750">
    <property type="component" value="Unassembled WGS sequence"/>
</dbReference>
<evidence type="ECO:0000256" key="5">
    <source>
        <dbReference type="ARBA" id="ARBA00022692"/>
    </source>
</evidence>
<feature type="transmembrane region" description="Helical" evidence="8">
    <location>
        <begin position="62"/>
        <end position="82"/>
    </location>
</feature>
<feature type="transmembrane region" description="Helical" evidence="8">
    <location>
        <begin position="88"/>
        <end position="104"/>
    </location>
</feature>
<feature type="transmembrane region" description="Helical" evidence="8">
    <location>
        <begin position="125"/>
        <end position="143"/>
    </location>
</feature>
<keyword evidence="3" id="KW-0813">Transport</keyword>